<dbReference type="PROSITE" id="PS50255">
    <property type="entry name" value="CYTOCHROME_B5_2"/>
    <property type="match status" value="1"/>
</dbReference>
<dbReference type="PANTHER" id="PTHR19359:SF14">
    <property type="entry name" value="CYTOCHROME B5 A"/>
    <property type="match status" value="1"/>
</dbReference>
<dbReference type="PROSITE" id="PS00191">
    <property type="entry name" value="CYTOCHROME_B5_1"/>
    <property type="match status" value="1"/>
</dbReference>
<feature type="domain" description="Cytochrome b5 heme-binding" evidence="9">
    <location>
        <begin position="4"/>
        <end position="80"/>
    </location>
</feature>
<evidence type="ECO:0000256" key="6">
    <source>
        <dbReference type="ARBA" id="ARBA00023136"/>
    </source>
</evidence>
<evidence type="ECO:0000256" key="5">
    <source>
        <dbReference type="ARBA" id="ARBA00023004"/>
    </source>
</evidence>
<dbReference type="Gene3D" id="3.10.120.10">
    <property type="entry name" value="Cytochrome b5-like heme/steroid binding domain"/>
    <property type="match status" value="1"/>
</dbReference>
<gene>
    <name evidence="10" type="ORF">H696_04342</name>
</gene>
<evidence type="ECO:0000313" key="10">
    <source>
        <dbReference type="EMBL" id="KCV68922.1"/>
    </source>
</evidence>
<dbReference type="InterPro" id="IPR050668">
    <property type="entry name" value="Cytochrome_b5"/>
</dbReference>
<dbReference type="Proteomes" id="UP000030693">
    <property type="component" value="Unassembled WGS sequence"/>
</dbReference>
<evidence type="ECO:0000313" key="11">
    <source>
        <dbReference type="Proteomes" id="UP000030693"/>
    </source>
</evidence>
<comment type="similarity">
    <text evidence="7 8">Belongs to the cytochrome b5 family.</text>
</comment>
<keyword evidence="8" id="KW-1133">Transmembrane helix</keyword>
<proteinExistence type="inferred from homology"/>
<protein>
    <submittedName>
        <fullName evidence="10">Cytochrome-b5 reductase</fullName>
    </submittedName>
</protein>
<keyword evidence="2 8" id="KW-0349">Heme</keyword>
<keyword evidence="4 8" id="KW-0479">Metal-binding</keyword>
<reference evidence="10" key="1">
    <citation type="submission" date="2013-04" db="EMBL/GenBank/DDBJ databases">
        <title>The Genome Sequence of Fonticula alba ATCC 38817.</title>
        <authorList>
            <consortium name="The Broad Institute Genomics Platform"/>
            <person name="Russ C."/>
            <person name="Cuomo C."/>
            <person name="Burger G."/>
            <person name="Gray M.W."/>
            <person name="Holland P.W.H."/>
            <person name="King N."/>
            <person name="Lang F.B.F."/>
            <person name="Roger A.J."/>
            <person name="Ruiz-Trillo I."/>
            <person name="Brown M."/>
            <person name="Walker B."/>
            <person name="Young S."/>
            <person name="Zeng Q."/>
            <person name="Gargeya S."/>
            <person name="Fitzgerald M."/>
            <person name="Haas B."/>
            <person name="Abouelleil A."/>
            <person name="Allen A.W."/>
            <person name="Alvarado L."/>
            <person name="Arachchi H.M."/>
            <person name="Berlin A.M."/>
            <person name="Chapman S.B."/>
            <person name="Gainer-Dewar J."/>
            <person name="Goldberg J."/>
            <person name="Griggs A."/>
            <person name="Gujja S."/>
            <person name="Hansen M."/>
            <person name="Howarth C."/>
            <person name="Imamovic A."/>
            <person name="Ireland A."/>
            <person name="Larimer J."/>
            <person name="McCowan C."/>
            <person name="Murphy C."/>
            <person name="Pearson M."/>
            <person name="Poon T.W."/>
            <person name="Priest M."/>
            <person name="Roberts A."/>
            <person name="Saif S."/>
            <person name="Shea T."/>
            <person name="Sisk P."/>
            <person name="Sykes S."/>
            <person name="Wortman J."/>
            <person name="Nusbaum C."/>
            <person name="Birren B."/>
        </authorList>
    </citation>
    <scope>NUCLEOTIDE SEQUENCE [LARGE SCALE GENOMIC DNA]</scope>
    <source>
        <strain evidence="10">ATCC 38817</strain>
    </source>
</reference>
<evidence type="ECO:0000256" key="1">
    <source>
        <dbReference type="ARBA" id="ARBA00004370"/>
    </source>
</evidence>
<evidence type="ECO:0000256" key="7">
    <source>
        <dbReference type="ARBA" id="ARBA00038168"/>
    </source>
</evidence>
<dbReference type="STRING" id="691883.A0A058Z5X9"/>
<dbReference type="GO" id="GO:0020037">
    <property type="term" value="F:heme binding"/>
    <property type="evidence" value="ECO:0007669"/>
    <property type="project" value="UniProtKB-UniRule"/>
</dbReference>
<dbReference type="InterPro" id="IPR036400">
    <property type="entry name" value="Cyt_B5-like_heme/steroid_sf"/>
</dbReference>
<dbReference type="InterPro" id="IPR001199">
    <property type="entry name" value="Cyt_B5-like_heme/steroid-bd"/>
</dbReference>
<comment type="subcellular location">
    <subcellularLocation>
        <location evidence="1">Membrane</location>
    </subcellularLocation>
</comment>
<dbReference type="InterPro" id="IPR018506">
    <property type="entry name" value="Cyt_B5_heme-BS"/>
</dbReference>
<evidence type="ECO:0000256" key="8">
    <source>
        <dbReference type="RuleBase" id="RU362121"/>
    </source>
</evidence>
<name>A0A058Z5X9_FONAL</name>
<dbReference type="OrthoDB" id="260519at2759"/>
<dbReference type="GeneID" id="20529067"/>
<dbReference type="FunFam" id="3.10.120.10:FF:000002">
    <property type="entry name" value="Cytochrome b5 type B"/>
    <property type="match status" value="1"/>
</dbReference>
<keyword evidence="3 8" id="KW-0812">Transmembrane</keyword>
<keyword evidence="11" id="KW-1185">Reference proteome</keyword>
<evidence type="ECO:0000256" key="4">
    <source>
        <dbReference type="ARBA" id="ARBA00022723"/>
    </source>
</evidence>
<organism evidence="10">
    <name type="scientific">Fonticula alba</name>
    <name type="common">Slime mold</name>
    <dbReference type="NCBI Taxonomy" id="691883"/>
    <lineage>
        <taxon>Eukaryota</taxon>
        <taxon>Rotosphaerida</taxon>
        <taxon>Fonticulaceae</taxon>
        <taxon>Fonticula</taxon>
    </lineage>
</organism>
<dbReference type="RefSeq" id="XP_009496493.1">
    <property type="nucleotide sequence ID" value="XM_009498218.1"/>
</dbReference>
<dbReference type="eggNOG" id="KOG0537">
    <property type="taxonomic scope" value="Eukaryota"/>
</dbReference>
<dbReference type="GO" id="GO:0016020">
    <property type="term" value="C:membrane"/>
    <property type="evidence" value="ECO:0007669"/>
    <property type="project" value="UniProtKB-SubCell"/>
</dbReference>
<dbReference type="SMART" id="SM01117">
    <property type="entry name" value="Cyt-b5"/>
    <property type="match status" value="1"/>
</dbReference>
<dbReference type="Pfam" id="PF00173">
    <property type="entry name" value="Cyt-b5"/>
    <property type="match status" value="1"/>
</dbReference>
<dbReference type="OMA" id="HNTRNDL"/>
<dbReference type="EMBL" id="KB932207">
    <property type="protein sequence ID" value="KCV68922.1"/>
    <property type="molecule type" value="Genomic_DNA"/>
</dbReference>
<dbReference type="PANTHER" id="PTHR19359">
    <property type="entry name" value="CYTOCHROME B5"/>
    <property type="match status" value="1"/>
</dbReference>
<dbReference type="GO" id="GO:0046872">
    <property type="term" value="F:metal ion binding"/>
    <property type="evidence" value="ECO:0007669"/>
    <property type="project" value="UniProtKB-UniRule"/>
</dbReference>
<accession>A0A058Z5X9</accession>
<keyword evidence="6 8" id="KW-0472">Membrane</keyword>
<feature type="transmembrane region" description="Helical" evidence="8">
    <location>
        <begin position="109"/>
        <end position="127"/>
    </location>
</feature>
<evidence type="ECO:0000256" key="3">
    <source>
        <dbReference type="ARBA" id="ARBA00022692"/>
    </source>
</evidence>
<keyword evidence="5 8" id="KW-0408">Iron</keyword>
<sequence length="128" mass="13709">MSSTKTLTMAEVAKHNTESDCYLVINGNAYDVTKFLDNHPGGQEIIVELAGTDATDAFADIGHSLEAQQDLENYLVGPVSDAPKKGKKAAAAPTQVPIRDNATQPFNPMLVVIPLVAIMAIAVAYFYK</sequence>
<dbReference type="SUPFAM" id="SSF55856">
    <property type="entry name" value="Cytochrome b5-like heme/steroid binding domain"/>
    <property type="match status" value="1"/>
</dbReference>
<dbReference type="PRINTS" id="PR00363">
    <property type="entry name" value="CYTOCHROMEB5"/>
</dbReference>
<dbReference type="AlphaFoldDB" id="A0A058Z5X9"/>
<evidence type="ECO:0000259" key="9">
    <source>
        <dbReference type="PROSITE" id="PS50255"/>
    </source>
</evidence>
<evidence type="ECO:0000256" key="2">
    <source>
        <dbReference type="ARBA" id="ARBA00022617"/>
    </source>
</evidence>